<accession>A0A0B7MLQ1</accession>
<dbReference type="InterPro" id="IPR050388">
    <property type="entry name" value="ABC_Ni/Peptide_Import"/>
</dbReference>
<name>A0A0B7MLQ1_9FIRM</name>
<keyword evidence="3" id="KW-0813">Transport</keyword>
<evidence type="ECO:0000313" key="9">
    <source>
        <dbReference type="EMBL" id="CEO89133.1"/>
    </source>
</evidence>
<keyword evidence="10" id="KW-1185">Reference proteome</keyword>
<proteinExistence type="inferred from homology"/>
<protein>
    <recommendedName>
        <fullName evidence="8">ABC transporter domain-containing protein</fullName>
    </recommendedName>
</protein>
<comment type="subcellular location">
    <subcellularLocation>
        <location evidence="1">Membrane</location>
    </subcellularLocation>
</comment>
<keyword evidence="7" id="KW-0472">Membrane</keyword>
<evidence type="ECO:0000256" key="7">
    <source>
        <dbReference type="ARBA" id="ARBA00023136"/>
    </source>
</evidence>
<evidence type="ECO:0000313" key="10">
    <source>
        <dbReference type="Proteomes" id="UP000046155"/>
    </source>
</evidence>
<dbReference type="Pfam" id="PF00005">
    <property type="entry name" value="ABC_tran"/>
    <property type="match status" value="1"/>
</dbReference>
<dbReference type="GO" id="GO:0005524">
    <property type="term" value="F:ATP binding"/>
    <property type="evidence" value="ECO:0007669"/>
    <property type="project" value="InterPro"/>
</dbReference>
<keyword evidence="6" id="KW-1278">Translocase</keyword>
<evidence type="ECO:0000256" key="2">
    <source>
        <dbReference type="ARBA" id="ARBA00005417"/>
    </source>
</evidence>
<keyword evidence="4" id="KW-1003">Cell membrane</keyword>
<feature type="domain" description="ABC transporter" evidence="8">
    <location>
        <begin position="26"/>
        <end position="70"/>
    </location>
</feature>
<gene>
    <name evidence="9" type="ORF">SSCH_380003</name>
</gene>
<evidence type="ECO:0000256" key="6">
    <source>
        <dbReference type="ARBA" id="ARBA00022967"/>
    </source>
</evidence>
<dbReference type="SUPFAM" id="SSF52540">
    <property type="entry name" value="P-loop containing nucleoside triphosphate hydrolases"/>
    <property type="match status" value="1"/>
</dbReference>
<dbReference type="InterPro" id="IPR003439">
    <property type="entry name" value="ABC_transporter-like_ATP-bd"/>
</dbReference>
<dbReference type="Gene3D" id="3.40.50.300">
    <property type="entry name" value="P-loop containing nucleotide triphosphate hydrolases"/>
    <property type="match status" value="1"/>
</dbReference>
<evidence type="ECO:0000256" key="5">
    <source>
        <dbReference type="ARBA" id="ARBA00022519"/>
    </source>
</evidence>
<dbReference type="GO" id="GO:0016887">
    <property type="term" value="F:ATP hydrolysis activity"/>
    <property type="evidence" value="ECO:0007669"/>
    <property type="project" value="InterPro"/>
</dbReference>
<comment type="similarity">
    <text evidence="2">Belongs to the ABC transporter superfamily.</text>
</comment>
<sequence length="80" mass="9019">MVRETVLEVNDLYTRFRTRHGEVRAVNGVSFEIAPGETLGLVGESGCGKTVTALSLVGLIDRRERSIQVKFYWMSKTSWN</sequence>
<dbReference type="PANTHER" id="PTHR43297">
    <property type="entry name" value="OLIGOPEPTIDE TRANSPORT ATP-BINDING PROTEIN APPD"/>
    <property type="match status" value="1"/>
</dbReference>
<keyword evidence="5" id="KW-0997">Cell inner membrane</keyword>
<dbReference type="GO" id="GO:0016020">
    <property type="term" value="C:membrane"/>
    <property type="evidence" value="ECO:0007669"/>
    <property type="project" value="UniProtKB-SubCell"/>
</dbReference>
<dbReference type="PANTHER" id="PTHR43297:SF14">
    <property type="entry name" value="ATPASE AAA-TYPE CORE DOMAIN-CONTAINING PROTEIN"/>
    <property type="match status" value="1"/>
</dbReference>
<organism evidence="9 10">
    <name type="scientific">Syntrophaceticus schinkii</name>
    <dbReference type="NCBI Taxonomy" id="499207"/>
    <lineage>
        <taxon>Bacteria</taxon>
        <taxon>Bacillati</taxon>
        <taxon>Bacillota</taxon>
        <taxon>Clostridia</taxon>
        <taxon>Thermoanaerobacterales</taxon>
        <taxon>Thermoanaerobacterales Family III. Incertae Sedis</taxon>
        <taxon>Syntrophaceticus</taxon>
    </lineage>
</organism>
<evidence type="ECO:0000256" key="3">
    <source>
        <dbReference type="ARBA" id="ARBA00022448"/>
    </source>
</evidence>
<dbReference type="Proteomes" id="UP000046155">
    <property type="component" value="Unassembled WGS sequence"/>
</dbReference>
<evidence type="ECO:0000259" key="8">
    <source>
        <dbReference type="Pfam" id="PF00005"/>
    </source>
</evidence>
<evidence type="ECO:0000256" key="1">
    <source>
        <dbReference type="ARBA" id="ARBA00004370"/>
    </source>
</evidence>
<reference evidence="10" key="1">
    <citation type="submission" date="2015-01" db="EMBL/GenBank/DDBJ databases">
        <authorList>
            <person name="Manzoor Shahid"/>
            <person name="Zubair Saima"/>
        </authorList>
    </citation>
    <scope>NUCLEOTIDE SEQUENCE [LARGE SCALE GENOMIC DNA]</scope>
    <source>
        <strain evidence="10">Sp3</strain>
    </source>
</reference>
<evidence type="ECO:0000256" key="4">
    <source>
        <dbReference type="ARBA" id="ARBA00022475"/>
    </source>
</evidence>
<dbReference type="InterPro" id="IPR027417">
    <property type="entry name" value="P-loop_NTPase"/>
</dbReference>
<dbReference type="AlphaFoldDB" id="A0A0B7MLQ1"/>
<dbReference type="EMBL" id="CDRZ01000234">
    <property type="protein sequence ID" value="CEO89133.1"/>
    <property type="molecule type" value="Genomic_DNA"/>
</dbReference>